<sequence length="94" mass="10485">MQSAALEQATLTDSSDINIYGDGTRKTHDNSSRGEICAVIGDKTGRMIDAEMLFYYKRCNSGNDKNDYLLISSGKDNSKRNVLQTIVAPHFIFF</sequence>
<reference evidence="1" key="1">
    <citation type="submission" date="2020-08" db="EMBL/GenBank/DDBJ databases">
        <title>Multicomponent nature underlies the extraordinary mechanical properties of spider dragline silk.</title>
        <authorList>
            <person name="Kono N."/>
            <person name="Nakamura H."/>
            <person name="Mori M."/>
            <person name="Yoshida Y."/>
            <person name="Ohtoshi R."/>
            <person name="Malay A.D."/>
            <person name="Moran D.A.P."/>
            <person name="Tomita M."/>
            <person name="Numata K."/>
            <person name="Arakawa K."/>
        </authorList>
    </citation>
    <scope>NUCLEOTIDE SEQUENCE</scope>
</reference>
<name>A0A8X6PJF9_NEPPI</name>
<proteinExistence type="predicted"/>
<accession>A0A8X6PJF9</accession>
<comment type="caution">
    <text evidence="1">The sequence shown here is derived from an EMBL/GenBank/DDBJ whole genome shotgun (WGS) entry which is preliminary data.</text>
</comment>
<dbReference type="AlphaFoldDB" id="A0A8X6PJF9"/>
<dbReference type="EMBL" id="BMAW01020302">
    <property type="protein sequence ID" value="GFT67397.1"/>
    <property type="molecule type" value="Genomic_DNA"/>
</dbReference>
<dbReference type="Proteomes" id="UP000887013">
    <property type="component" value="Unassembled WGS sequence"/>
</dbReference>
<evidence type="ECO:0000313" key="1">
    <source>
        <dbReference type="EMBL" id="GFT67397.1"/>
    </source>
</evidence>
<keyword evidence="2" id="KW-1185">Reference proteome</keyword>
<evidence type="ECO:0000313" key="2">
    <source>
        <dbReference type="Proteomes" id="UP000887013"/>
    </source>
</evidence>
<protein>
    <submittedName>
        <fullName evidence="1">Uncharacterized protein</fullName>
    </submittedName>
</protein>
<gene>
    <name evidence="1" type="ORF">NPIL_308931</name>
</gene>
<organism evidence="1 2">
    <name type="scientific">Nephila pilipes</name>
    <name type="common">Giant wood spider</name>
    <name type="synonym">Nephila maculata</name>
    <dbReference type="NCBI Taxonomy" id="299642"/>
    <lineage>
        <taxon>Eukaryota</taxon>
        <taxon>Metazoa</taxon>
        <taxon>Ecdysozoa</taxon>
        <taxon>Arthropoda</taxon>
        <taxon>Chelicerata</taxon>
        <taxon>Arachnida</taxon>
        <taxon>Araneae</taxon>
        <taxon>Araneomorphae</taxon>
        <taxon>Entelegynae</taxon>
        <taxon>Araneoidea</taxon>
        <taxon>Nephilidae</taxon>
        <taxon>Nephila</taxon>
    </lineage>
</organism>